<dbReference type="Pfam" id="PF14137">
    <property type="entry name" value="DUF4304"/>
    <property type="match status" value="1"/>
</dbReference>
<evidence type="ECO:0000313" key="2">
    <source>
        <dbReference type="Proteomes" id="UP001597286"/>
    </source>
</evidence>
<gene>
    <name evidence="1" type="ORF">ACFSJG_08700</name>
</gene>
<proteinExistence type="predicted"/>
<comment type="caution">
    <text evidence="1">The sequence shown here is derived from an EMBL/GenBank/DDBJ whole genome shotgun (WGS) entry which is preliminary data.</text>
</comment>
<dbReference type="RefSeq" id="WP_378484803.1">
    <property type="nucleotide sequence ID" value="NZ_JBHUFB010000009.1"/>
</dbReference>
<keyword evidence="2" id="KW-1185">Reference proteome</keyword>
<protein>
    <submittedName>
        <fullName evidence="1">DUF4304 domain-containing protein</fullName>
    </submittedName>
</protein>
<dbReference type="Proteomes" id="UP001597286">
    <property type="component" value="Unassembled WGS sequence"/>
</dbReference>
<accession>A0ABW4P2T4</accession>
<dbReference type="EMBL" id="JBHUFB010000009">
    <property type="protein sequence ID" value="MFD1812291.1"/>
    <property type="molecule type" value="Genomic_DNA"/>
</dbReference>
<sequence length="205" mass="22397">MDESVGFGGVERDHVRPLLKTLGFRKRALVFTRGRGELTDVVSLQRSSGNFGGHVRFYVNCGVHSAEFATAIGDPTVERPREVDCQFRCRLDELAPEAPQWFEIDDETDASAVGPVLVGYLDTAVRALGAVTTADELAHRISDGVAIEAFRYRVATGDWASAREIHRSVRAEFGAEPRWARIDAIMRSHLPASKASLIDDGVGSA</sequence>
<name>A0ABW4P2T4_9NOCA</name>
<reference evidence="2" key="1">
    <citation type="journal article" date="2019" name="Int. J. Syst. Evol. Microbiol.">
        <title>The Global Catalogue of Microorganisms (GCM) 10K type strain sequencing project: providing services to taxonomists for standard genome sequencing and annotation.</title>
        <authorList>
            <consortium name="The Broad Institute Genomics Platform"/>
            <consortium name="The Broad Institute Genome Sequencing Center for Infectious Disease"/>
            <person name="Wu L."/>
            <person name="Ma J."/>
        </authorList>
    </citation>
    <scope>NUCLEOTIDE SEQUENCE [LARGE SCALE GENOMIC DNA]</scope>
    <source>
        <strain evidence="2">DT72</strain>
    </source>
</reference>
<evidence type="ECO:0000313" key="1">
    <source>
        <dbReference type="EMBL" id="MFD1812291.1"/>
    </source>
</evidence>
<dbReference type="InterPro" id="IPR025412">
    <property type="entry name" value="DUF4304"/>
</dbReference>
<organism evidence="1 2">
    <name type="scientific">Rhodococcus gannanensis</name>
    <dbReference type="NCBI Taxonomy" id="1960308"/>
    <lineage>
        <taxon>Bacteria</taxon>
        <taxon>Bacillati</taxon>
        <taxon>Actinomycetota</taxon>
        <taxon>Actinomycetes</taxon>
        <taxon>Mycobacteriales</taxon>
        <taxon>Nocardiaceae</taxon>
        <taxon>Rhodococcus</taxon>
    </lineage>
</organism>